<dbReference type="Pfam" id="PF07734">
    <property type="entry name" value="FBA_1"/>
    <property type="match status" value="1"/>
</dbReference>
<dbReference type="InterPro" id="IPR006527">
    <property type="entry name" value="F-box-assoc_dom_typ1"/>
</dbReference>
<organism evidence="3 4">
    <name type="scientific">Quercus lobata</name>
    <name type="common">Valley oak</name>
    <dbReference type="NCBI Taxonomy" id="97700"/>
    <lineage>
        <taxon>Eukaryota</taxon>
        <taxon>Viridiplantae</taxon>
        <taxon>Streptophyta</taxon>
        <taxon>Embryophyta</taxon>
        <taxon>Tracheophyta</taxon>
        <taxon>Spermatophyta</taxon>
        <taxon>Magnoliopsida</taxon>
        <taxon>eudicotyledons</taxon>
        <taxon>Gunneridae</taxon>
        <taxon>Pentapetalae</taxon>
        <taxon>rosids</taxon>
        <taxon>fabids</taxon>
        <taxon>Fagales</taxon>
        <taxon>Fagaceae</taxon>
        <taxon>Quercus</taxon>
    </lineage>
</organism>
<evidence type="ECO:0000259" key="2">
    <source>
        <dbReference type="Pfam" id="PF07734"/>
    </source>
</evidence>
<dbReference type="OMA" id="KINAWEM"/>
<dbReference type="PANTHER" id="PTHR31672">
    <property type="entry name" value="BNACNNG10540D PROTEIN"/>
    <property type="match status" value="1"/>
</dbReference>
<gene>
    <name evidence="3" type="primary">LOC115985302</name>
</gene>
<dbReference type="EnsemblPlants" id="QL04p045652:mrna">
    <property type="protein sequence ID" value="QL04p045652:mrna:CDS:2"/>
    <property type="gene ID" value="QL04p045652"/>
</dbReference>
<protein>
    <recommendedName>
        <fullName evidence="5">F-box domain-containing protein</fullName>
    </recommendedName>
</protein>
<dbReference type="GeneID" id="115985302"/>
<dbReference type="RefSeq" id="XP_030964118.1">
    <property type="nucleotide sequence ID" value="XM_031108258.1"/>
</dbReference>
<evidence type="ECO:0000313" key="3">
    <source>
        <dbReference type="EnsemblPlants" id="QL04p045652:mrna:CDS:2"/>
    </source>
</evidence>
<proteinExistence type="predicted"/>
<reference evidence="3 4" key="1">
    <citation type="journal article" date="2016" name="G3 (Bethesda)">
        <title>First Draft Assembly and Annotation of the Genome of a California Endemic Oak Quercus lobata Nee (Fagaceae).</title>
        <authorList>
            <person name="Sork V.L."/>
            <person name="Fitz-Gibbon S.T."/>
            <person name="Puiu D."/>
            <person name="Crepeau M."/>
            <person name="Gugger P.F."/>
            <person name="Sherman R."/>
            <person name="Stevens K."/>
            <person name="Langley C.H."/>
            <person name="Pellegrini M."/>
            <person name="Salzberg S.L."/>
        </authorList>
    </citation>
    <scope>NUCLEOTIDE SEQUENCE [LARGE SCALE GENOMIC DNA]</scope>
    <source>
        <strain evidence="3 4">cv. SW786</strain>
    </source>
</reference>
<evidence type="ECO:0008006" key="5">
    <source>
        <dbReference type="Google" id="ProtNLM"/>
    </source>
</evidence>
<dbReference type="InterPro" id="IPR036047">
    <property type="entry name" value="F-box-like_dom_sf"/>
</dbReference>
<dbReference type="PANTHER" id="PTHR31672:SF13">
    <property type="entry name" value="F-BOX PROTEIN CPR30-LIKE"/>
    <property type="match status" value="1"/>
</dbReference>
<dbReference type="SUPFAM" id="SSF81383">
    <property type="entry name" value="F-box domain"/>
    <property type="match status" value="1"/>
</dbReference>
<dbReference type="InParanoid" id="A0A7N2LHQ5"/>
<dbReference type="InterPro" id="IPR050796">
    <property type="entry name" value="SCF_F-box_component"/>
</dbReference>
<dbReference type="FunCoup" id="A0A7N2LHQ5">
    <property type="interactions" value="32"/>
</dbReference>
<dbReference type="NCBIfam" id="TIGR01640">
    <property type="entry name" value="F_box_assoc_1"/>
    <property type="match status" value="1"/>
</dbReference>
<evidence type="ECO:0000313" key="4">
    <source>
        <dbReference type="Proteomes" id="UP000594261"/>
    </source>
</evidence>
<feature type="domain" description="F-box associated beta-propeller type 1" evidence="2">
    <location>
        <begin position="95"/>
        <end position="347"/>
    </location>
</feature>
<dbReference type="AlphaFoldDB" id="A0A7N2LHQ5"/>
<dbReference type="OrthoDB" id="1028453at2759"/>
<evidence type="ECO:0000259" key="1">
    <source>
        <dbReference type="Pfam" id="PF00646"/>
    </source>
</evidence>
<dbReference type="Gramene" id="QL04p045652:mrna">
    <property type="protein sequence ID" value="QL04p045652:mrna:CDS:2"/>
    <property type="gene ID" value="QL04p045652"/>
</dbReference>
<name>A0A7N2LHQ5_QUELO</name>
<dbReference type="KEGG" id="qlo:115985302"/>
<accession>A0A7N2LHQ5</accession>
<dbReference type="Pfam" id="PF00646">
    <property type="entry name" value="F-box"/>
    <property type="match status" value="1"/>
</dbReference>
<keyword evidence="4" id="KW-1185">Reference proteome</keyword>
<dbReference type="Proteomes" id="UP000594261">
    <property type="component" value="Chromosome 4"/>
</dbReference>
<feature type="domain" description="F-box" evidence="1">
    <location>
        <begin position="17"/>
        <end position="54"/>
    </location>
</feature>
<dbReference type="EMBL" id="LRBV02000004">
    <property type="status" value="NOT_ANNOTATED_CDS"/>
    <property type="molecule type" value="Genomic_DNA"/>
</dbReference>
<dbReference type="InterPro" id="IPR017451">
    <property type="entry name" value="F-box-assoc_interact_dom"/>
</dbReference>
<dbReference type="InterPro" id="IPR001810">
    <property type="entry name" value="F-box_dom"/>
</dbReference>
<sequence>MSQKTRELPILPHKKNHLPYDIVLNIMGRLPAKSVMRLRFISKSLDSSITTPNFISTHLNNNKDDDHRYLIHRPLTFSSNGPVCTIAFDRTFDTISELQIPNESFFNRAYLFASCNGLLCFYNYSDVIYLWNPSIRKFKKLPHTILEKFNNVALGFAYCSENNDYKVVRILFDCFFSTVPLPLPLPEAEVYSLSSDSWRRVKIPLLINVRNFMFPTPLVGGALHWIADFIEGPENHMKILSFDVNSEKFRVLALPDGSNDANTSRASLASFKGKLAFPRWGYAEKASIQCSIWVMREYDVVESWNKLFVLPFDGLPYFIAFTEYGSLLTWCMNQALKTLLIDNKTVQKKDPAIQLPSVVVTFMESLVLLDGANMVSY</sequence>
<reference evidence="3" key="2">
    <citation type="submission" date="2021-01" db="UniProtKB">
        <authorList>
            <consortium name="EnsemblPlants"/>
        </authorList>
    </citation>
    <scope>IDENTIFICATION</scope>
</reference>